<dbReference type="OMA" id="SISFRRM"/>
<dbReference type="AlphaFoldDB" id="A0A0D2L2F1"/>
<feature type="transmembrane region" description="Helical" evidence="1">
    <location>
        <begin position="45"/>
        <end position="72"/>
    </location>
</feature>
<gene>
    <name evidence="3" type="ORF">HYPSUDRAFT_42692</name>
</gene>
<name>A0A0D2L2F1_HYPSF</name>
<keyword evidence="4" id="KW-1185">Reference proteome</keyword>
<accession>A0A0D2L2F1</accession>
<dbReference type="InterPro" id="IPR045339">
    <property type="entry name" value="DUF6534"/>
</dbReference>
<feature type="transmembrane region" description="Helical" evidence="1">
    <location>
        <begin position="121"/>
        <end position="140"/>
    </location>
</feature>
<feature type="transmembrane region" description="Helical" evidence="1">
    <location>
        <begin position="160"/>
        <end position="179"/>
    </location>
</feature>
<reference evidence="4" key="1">
    <citation type="submission" date="2014-04" db="EMBL/GenBank/DDBJ databases">
        <title>Evolutionary Origins and Diversification of the Mycorrhizal Mutualists.</title>
        <authorList>
            <consortium name="DOE Joint Genome Institute"/>
            <consortium name="Mycorrhizal Genomics Consortium"/>
            <person name="Kohler A."/>
            <person name="Kuo A."/>
            <person name="Nagy L.G."/>
            <person name="Floudas D."/>
            <person name="Copeland A."/>
            <person name="Barry K.W."/>
            <person name="Cichocki N."/>
            <person name="Veneault-Fourrey C."/>
            <person name="LaButti K."/>
            <person name="Lindquist E.A."/>
            <person name="Lipzen A."/>
            <person name="Lundell T."/>
            <person name="Morin E."/>
            <person name="Murat C."/>
            <person name="Riley R."/>
            <person name="Ohm R."/>
            <person name="Sun H."/>
            <person name="Tunlid A."/>
            <person name="Henrissat B."/>
            <person name="Grigoriev I.V."/>
            <person name="Hibbett D.S."/>
            <person name="Martin F."/>
        </authorList>
    </citation>
    <scope>NUCLEOTIDE SEQUENCE [LARGE SCALE GENOMIC DNA]</scope>
    <source>
        <strain evidence="4">FD-334 SS-4</strain>
    </source>
</reference>
<keyword evidence="1" id="KW-1133">Transmembrane helix</keyword>
<dbReference type="OrthoDB" id="2535105at2759"/>
<keyword evidence="1" id="KW-0812">Transmembrane</keyword>
<organism evidence="3 4">
    <name type="scientific">Hypholoma sublateritium (strain FD-334 SS-4)</name>
    <dbReference type="NCBI Taxonomy" id="945553"/>
    <lineage>
        <taxon>Eukaryota</taxon>
        <taxon>Fungi</taxon>
        <taxon>Dikarya</taxon>
        <taxon>Basidiomycota</taxon>
        <taxon>Agaricomycotina</taxon>
        <taxon>Agaricomycetes</taxon>
        <taxon>Agaricomycetidae</taxon>
        <taxon>Agaricales</taxon>
        <taxon>Agaricineae</taxon>
        <taxon>Strophariaceae</taxon>
        <taxon>Hypholoma</taxon>
    </lineage>
</organism>
<feature type="transmembrane region" description="Helical" evidence="1">
    <location>
        <begin position="13"/>
        <end position="38"/>
    </location>
</feature>
<dbReference type="PANTHER" id="PTHR40465:SF1">
    <property type="entry name" value="DUF6534 DOMAIN-CONTAINING PROTEIN"/>
    <property type="match status" value="1"/>
</dbReference>
<dbReference type="EMBL" id="KN817563">
    <property type="protein sequence ID" value="KJA20877.1"/>
    <property type="molecule type" value="Genomic_DNA"/>
</dbReference>
<proteinExistence type="predicted"/>
<feature type="transmembrane region" description="Helical" evidence="1">
    <location>
        <begin position="92"/>
        <end position="109"/>
    </location>
</feature>
<evidence type="ECO:0000256" key="1">
    <source>
        <dbReference type="SAM" id="Phobius"/>
    </source>
</evidence>
<feature type="transmembrane region" description="Helical" evidence="1">
    <location>
        <begin position="200"/>
        <end position="223"/>
    </location>
</feature>
<dbReference type="Proteomes" id="UP000054270">
    <property type="component" value="Unassembled WGS sequence"/>
</dbReference>
<evidence type="ECO:0000313" key="4">
    <source>
        <dbReference type="Proteomes" id="UP000054270"/>
    </source>
</evidence>
<dbReference type="PANTHER" id="PTHR40465">
    <property type="entry name" value="CHROMOSOME 1, WHOLE GENOME SHOTGUN SEQUENCE"/>
    <property type="match status" value="1"/>
</dbReference>
<keyword evidence="1" id="KW-0472">Membrane</keyword>
<evidence type="ECO:0000313" key="3">
    <source>
        <dbReference type="EMBL" id="KJA20877.1"/>
    </source>
</evidence>
<feature type="domain" description="DUF6534" evidence="2">
    <location>
        <begin position="168"/>
        <end position="255"/>
    </location>
</feature>
<sequence length="322" mass="35187">MSSDLGTNINPTYGAYLVGTVLSYILLGVTCLQTYMYFRTYRDGLLIQATIVSLLFFELVHGALSMHILYFYLIHSFFNPSETLQSIWSLKVMFGITGSIVLIVHLSYATRIYHVSGRRRFIPICIAIFSFGNFSLGWALMGELFAHPFVQTLSGRLEDLAKAILISSAVIDLIIAATLSCYLHRARTGTKRTDKIIDGLMIYTINNGVLTSLFSTVALILVFTRPNDLYSLAVSQIIGSLYSNSLMATVNSRKSYMESAATSRAVSSYALSEFGAASNPAMRGALSVGSAVGATTANAHRQQDTHSMIHTGSTLGIDDYSV</sequence>
<dbReference type="Pfam" id="PF20152">
    <property type="entry name" value="DUF6534"/>
    <property type="match status" value="1"/>
</dbReference>
<dbReference type="STRING" id="945553.A0A0D2L2F1"/>
<protein>
    <recommendedName>
        <fullName evidence="2">DUF6534 domain-containing protein</fullName>
    </recommendedName>
</protein>
<evidence type="ECO:0000259" key="2">
    <source>
        <dbReference type="Pfam" id="PF20152"/>
    </source>
</evidence>